<dbReference type="GO" id="GO:0005576">
    <property type="term" value="C:extracellular region"/>
    <property type="evidence" value="ECO:0007669"/>
    <property type="project" value="UniProtKB-SubCell"/>
</dbReference>
<sequence length="1009" mass="107403">MVTDTCGTTSLLKGNQTQQKDLPYLTQATEKSFGSTSMDLVLPVLLLCLVLPDSQAFKPFNFGKSITHRRITETAILQKTAEVCKTVATAEGRDFILSNSLSATSVQQACSPSDAGLLTAAKFKASIVAMYLSNAAVDGAYALSDRHHFDGESFTDGRKLITEGMASIKANIQQENFIPARLTLGKICHTLQDFYSHSNWIELGNKRPNTNLIRPDPTLPIGNLADINTPTCRSCFEGNCRDNILPEILKEGKLTSGYFRLLSSQKPKGKCSHGGSLDKTSRTDPVGGINKDDFEADHGHLHGRQRGETPPWSCWRTFAGLLERTTSCGIKSLLTHLLMGITRSSVLCFVIDTTGSMSDDIAEAKRVAFSIIDSKKGTPEEPSVYILVPFNDPEFGPLTRTTDSNIFKQQINVLTAEGGGDPPEMSLSGLQLALTSAPPSSEIFVFTDAPAKDVHLRSTVIALIESTKSVVTFLLTNALSARRRRDSNGGQDQRQRFSSRLSPAGNDLYQELAEISGGQAIVVTKATLPQVTDIIVDSSTPALVNILQTVRNPGRPDNFTFTVDPSVRNLTVYLTGSPLTFSLHSPTGVSQSSAVTDGSLGSVKAVGNLNMVRLNTQTGLWEIRVTSTQPYSLKVTGHSDTDFIYNIVEMSQGSGTGFTVKDGRPQTGRNITLLLSVVGGDSPNVTEVALVEVSGSGVENGTIEALGDGDYLVFMERVPDHEFVILVKGVDSGSSRTSPITFQRQSTTRLRASSLAVTALANSTMEPGIPFSLPFSVTTNGTAGNYTIRARDDRGFITSFTTSLVLSSGGTAQGSVELQAPESTPSGTDVTLTIEAEAPGATDSNYAVLRLSVIAKVTDFSQPVCQVVRVHANCSEDCSQSEWEISANLTDGNGTGILSVTARRGNGTLNTTTTVGEEGNNMTTATYSASCCSPEVELVAVDAVGNVGTCFHSLRLAPNLATSILPPSSSPSPAASDTTTNLQTTPSGATALLLPPLVIPLALLTAQWA</sequence>
<dbReference type="SUPFAM" id="SSF53300">
    <property type="entry name" value="vWA-like"/>
    <property type="match status" value="1"/>
</dbReference>
<proteinExistence type="predicted"/>
<evidence type="ECO:0000256" key="3">
    <source>
        <dbReference type="ARBA" id="ARBA00022729"/>
    </source>
</evidence>
<feature type="region of interest" description="Disordered" evidence="5">
    <location>
        <begin position="965"/>
        <end position="987"/>
    </location>
</feature>
<feature type="domain" description="Hemicentin-1-like von Willebrand factor A" evidence="8">
    <location>
        <begin position="347"/>
        <end position="525"/>
    </location>
</feature>
<keyword evidence="4" id="KW-0325">Glycoprotein</keyword>
<dbReference type="InterPro" id="IPR056475">
    <property type="entry name" value="GBD_Hemicentin/VWA7"/>
</dbReference>
<name>A0A8T3CW65_9TELE</name>
<comment type="subcellular location">
    <subcellularLocation>
        <location evidence="1">Secreted</location>
    </subcellularLocation>
</comment>
<keyword evidence="3" id="KW-0732">Signal</keyword>
<gene>
    <name evidence="10" type="ORF">AGOR_G00195220</name>
</gene>
<evidence type="ECO:0000256" key="5">
    <source>
        <dbReference type="SAM" id="MobiDB-lite"/>
    </source>
</evidence>
<evidence type="ECO:0008006" key="12">
    <source>
        <dbReference type="Google" id="ProtNLM"/>
    </source>
</evidence>
<dbReference type="Pfam" id="PF25107">
    <property type="entry name" value="VWA7_N"/>
    <property type="match status" value="1"/>
</dbReference>
<evidence type="ECO:0000313" key="10">
    <source>
        <dbReference type="EMBL" id="KAI1887897.1"/>
    </source>
</evidence>
<evidence type="ECO:0000259" key="8">
    <source>
        <dbReference type="Pfam" id="PF25106"/>
    </source>
</evidence>
<evidence type="ECO:0000256" key="2">
    <source>
        <dbReference type="ARBA" id="ARBA00022525"/>
    </source>
</evidence>
<dbReference type="EMBL" id="JAERUA010000018">
    <property type="protein sequence ID" value="KAI1887897.1"/>
    <property type="molecule type" value="Genomic_DNA"/>
</dbReference>
<organism evidence="10 11">
    <name type="scientific">Albula goreensis</name>
    <dbReference type="NCBI Taxonomy" id="1534307"/>
    <lineage>
        <taxon>Eukaryota</taxon>
        <taxon>Metazoa</taxon>
        <taxon>Chordata</taxon>
        <taxon>Craniata</taxon>
        <taxon>Vertebrata</taxon>
        <taxon>Euteleostomi</taxon>
        <taxon>Actinopterygii</taxon>
        <taxon>Neopterygii</taxon>
        <taxon>Teleostei</taxon>
        <taxon>Albuliformes</taxon>
        <taxon>Albulidae</taxon>
        <taxon>Albula</taxon>
    </lineage>
</organism>
<reference evidence="10" key="1">
    <citation type="submission" date="2021-01" db="EMBL/GenBank/DDBJ databases">
        <authorList>
            <person name="Zahm M."/>
            <person name="Roques C."/>
            <person name="Cabau C."/>
            <person name="Klopp C."/>
            <person name="Donnadieu C."/>
            <person name="Jouanno E."/>
            <person name="Lampietro C."/>
            <person name="Louis A."/>
            <person name="Herpin A."/>
            <person name="Echchiki A."/>
            <person name="Berthelot C."/>
            <person name="Parey E."/>
            <person name="Roest-Crollius H."/>
            <person name="Braasch I."/>
            <person name="Postlethwait J."/>
            <person name="Bobe J."/>
            <person name="Montfort J."/>
            <person name="Bouchez O."/>
            <person name="Begum T."/>
            <person name="Mejri S."/>
            <person name="Adams A."/>
            <person name="Chen W.-J."/>
            <person name="Guiguen Y."/>
        </authorList>
    </citation>
    <scope>NUCLEOTIDE SEQUENCE</scope>
    <source>
        <tissue evidence="10">Blood</tissue>
    </source>
</reference>
<dbReference type="InterPro" id="IPR057615">
    <property type="entry name" value="Ig_VWA7"/>
</dbReference>
<dbReference type="InterPro" id="IPR056862">
    <property type="entry name" value="VWA7_N"/>
</dbReference>
<dbReference type="PANTHER" id="PTHR14905:SF18">
    <property type="entry name" value="VON WILLEBRAND FACTOR A DOMAIN-CONTAINING 10, TANDEM DUPLICATE 1-RELATED"/>
    <property type="match status" value="1"/>
</dbReference>
<feature type="compositionally biased region" description="Basic and acidic residues" evidence="5">
    <location>
        <begin position="290"/>
        <end position="300"/>
    </location>
</feature>
<dbReference type="OrthoDB" id="301415at2759"/>
<keyword evidence="2" id="KW-0964">Secreted</keyword>
<evidence type="ECO:0000259" key="6">
    <source>
        <dbReference type="Pfam" id="PF23560"/>
    </source>
</evidence>
<dbReference type="Proteomes" id="UP000829720">
    <property type="component" value="Unassembled WGS sequence"/>
</dbReference>
<feature type="domain" description="Hemicentin/VWA7 galactose-binding" evidence="6">
    <location>
        <begin position="544"/>
        <end position="639"/>
    </location>
</feature>
<feature type="region of interest" description="Disordered" evidence="5">
    <location>
        <begin position="267"/>
        <end position="307"/>
    </location>
</feature>
<evidence type="ECO:0000313" key="11">
    <source>
        <dbReference type="Proteomes" id="UP000829720"/>
    </source>
</evidence>
<dbReference type="AlphaFoldDB" id="A0A8T3CW65"/>
<evidence type="ECO:0000256" key="4">
    <source>
        <dbReference type="ARBA" id="ARBA00023180"/>
    </source>
</evidence>
<dbReference type="CDD" id="cd00198">
    <property type="entry name" value="vWFA"/>
    <property type="match status" value="1"/>
</dbReference>
<dbReference type="InterPro" id="IPR036465">
    <property type="entry name" value="vWFA_dom_sf"/>
</dbReference>
<feature type="domain" description="VWA7 N-terminal" evidence="9">
    <location>
        <begin position="102"/>
        <end position="303"/>
    </location>
</feature>
<dbReference type="PANTHER" id="PTHR14905">
    <property type="entry name" value="NG37"/>
    <property type="match status" value="1"/>
</dbReference>
<dbReference type="InterPro" id="IPR052577">
    <property type="entry name" value="VWA7"/>
</dbReference>
<evidence type="ECO:0000256" key="1">
    <source>
        <dbReference type="ARBA" id="ARBA00004613"/>
    </source>
</evidence>
<evidence type="ECO:0000259" key="7">
    <source>
        <dbReference type="Pfam" id="PF23619"/>
    </source>
</evidence>
<protein>
    <recommendedName>
        <fullName evidence="12">von Willebrand factor A domain-containing protein 7-like</fullName>
    </recommendedName>
</protein>
<keyword evidence="11" id="KW-1185">Reference proteome</keyword>
<dbReference type="InterPro" id="IPR056861">
    <property type="entry name" value="HMCN1-like_VWA"/>
</dbReference>
<accession>A0A8T3CW65</accession>
<comment type="caution">
    <text evidence="10">The sequence shown here is derived from an EMBL/GenBank/DDBJ whole genome shotgun (WGS) entry which is preliminary data.</text>
</comment>
<feature type="compositionally biased region" description="Polar residues" evidence="5">
    <location>
        <begin position="488"/>
        <end position="501"/>
    </location>
</feature>
<dbReference type="Pfam" id="PF23560">
    <property type="entry name" value="GBD_Hemicentin"/>
    <property type="match status" value="1"/>
</dbReference>
<feature type="region of interest" description="Disordered" evidence="5">
    <location>
        <begin position="482"/>
        <end position="501"/>
    </location>
</feature>
<dbReference type="Gene3D" id="3.40.50.410">
    <property type="entry name" value="von Willebrand factor, type A domain"/>
    <property type="match status" value="1"/>
</dbReference>
<feature type="compositionally biased region" description="Polar residues" evidence="5">
    <location>
        <begin position="977"/>
        <end position="987"/>
    </location>
</feature>
<evidence type="ECO:0000259" key="9">
    <source>
        <dbReference type="Pfam" id="PF25107"/>
    </source>
</evidence>
<dbReference type="Pfam" id="PF25106">
    <property type="entry name" value="VWA_4"/>
    <property type="match status" value="1"/>
</dbReference>
<dbReference type="Pfam" id="PF23619">
    <property type="entry name" value="Ig_VWA7"/>
    <property type="match status" value="1"/>
</dbReference>
<feature type="domain" description="VWA7 Ig-like" evidence="7">
    <location>
        <begin position="756"/>
        <end position="855"/>
    </location>
</feature>